<evidence type="ECO:0000313" key="3">
    <source>
        <dbReference type="EMBL" id="SVC41601.1"/>
    </source>
</evidence>
<dbReference type="PROSITE" id="PS51340">
    <property type="entry name" value="MOSC"/>
    <property type="match status" value="1"/>
</dbReference>
<dbReference type="GO" id="GO:0030170">
    <property type="term" value="F:pyridoxal phosphate binding"/>
    <property type="evidence" value="ECO:0007669"/>
    <property type="project" value="InterPro"/>
</dbReference>
<proteinExistence type="predicted"/>
<protein>
    <recommendedName>
        <fullName evidence="2">MOSC domain-containing protein</fullName>
    </recommendedName>
</protein>
<feature type="region of interest" description="Disordered" evidence="1">
    <location>
        <begin position="1"/>
        <end position="70"/>
    </location>
</feature>
<feature type="compositionally biased region" description="Acidic residues" evidence="1">
    <location>
        <begin position="44"/>
        <end position="54"/>
    </location>
</feature>
<dbReference type="PANTHER" id="PTHR30212">
    <property type="entry name" value="PROTEIN YIIM"/>
    <property type="match status" value="1"/>
</dbReference>
<dbReference type="EMBL" id="UINC01090021">
    <property type="protein sequence ID" value="SVC41601.1"/>
    <property type="molecule type" value="Genomic_DNA"/>
</dbReference>
<dbReference type="InterPro" id="IPR052353">
    <property type="entry name" value="Benzoxazolinone_Detox_Enz"/>
</dbReference>
<dbReference type="InterPro" id="IPR005302">
    <property type="entry name" value="MoCF_Sase_C"/>
</dbReference>
<name>A0A382M333_9ZZZZ</name>
<organism evidence="3">
    <name type="scientific">marine metagenome</name>
    <dbReference type="NCBI Taxonomy" id="408172"/>
    <lineage>
        <taxon>unclassified sequences</taxon>
        <taxon>metagenomes</taxon>
        <taxon>ecological metagenomes</taxon>
    </lineage>
</organism>
<evidence type="ECO:0000259" key="2">
    <source>
        <dbReference type="PROSITE" id="PS51340"/>
    </source>
</evidence>
<dbReference type="InterPro" id="IPR011037">
    <property type="entry name" value="Pyrv_Knase-like_insert_dom_sf"/>
</dbReference>
<dbReference type="AlphaFoldDB" id="A0A382M333"/>
<reference evidence="3" key="1">
    <citation type="submission" date="2018-05" db="EMBL/GenBank/DDBJ databases">
        <authorList>
            <person name="Lanie J.A."/>
            <person name="Ng W.-L."/>
            <person name="Kazmierczak K.M."/>
            <person name="Andrzejewski T.M."/>
            <person name="Davidsen T.M."/>
            <person name="Wayne K.J."/>
            <person name="Tettelin H."/>
            <person name="Glass J.I."/>
            <person name="Rusch D."/>
            <person name="Podicherti R."/>
            <person name="Tsui H.-C.T."/>
            <person name="Winkler M.E."/>
        </authorList>
    </citation>
    <scope>NUCLEOTIDE SEQUENCE</scope>
</reference>
<gene>
    <name evidence="3" type="ORF">METZ01_LOCUS294455</name>
</gene>
<dbReference type="SUPFAM" id="SSF50800">
    <property type="entry name" value="PK beta-barrel domain-like"/>
    <property type="match status" value="1"/>
</dbReference>
<feature type="domain" description="MOSC" evidence="2">
    <location>
        <begin position="40"/>
        <end position="185"/>
    </location>
</feature>
<dbReference type="GO" id="GO:0003824">
    <property type="term" value="F:catalytic activity"/>
    <property type="evidence" value="ECO:0007669"/>
    <property type="project" value="InterPro"/>
</dbReference>
<dbReference type="PANTHER" id="PTHR30212:SF2">
    <property type="entry name" value="PROTEIN YIIM"/>
    <property type="match status" value="1"/>
</dbReference>
<dbReference type="Pfam" id="PF03473">
    <property type="entry name" value="MOSC"/>
    <property type="match status" value="1"/>
</dbReference>
<sequence>MKAKHLSTDELESGLPQIKQSPKESGELQLIARRPAIGERDLIDEGELDTDEGLVGDNWATRGQQSDPPREPKLLAQLTLMNARAAQLVSGSKERWPLAGDQLYVDFDIGRDNLPIGSKVRIGDDAIVEVTEEPHPGCKKFVERFGMDAMEFVNSDEGKQMCLRGINTRIVQSGMIRVGDKVTKG</sequence>
<dbReference type="GO" id="GO:0030151">
    <property type="term" value="F:molybdenum ion binding"/>
    <property type="evidence" value="ECO:0007669"/>
    <property type="project" value="InterPro"/>
</dbReference>
<evidence type="ECO:0000256" key="1">
    <source>
        <dbReference type="SAM" id="MobiDB-lite"/>
    </source>
</evidence>
<dbReference type="Gene3D" id="2.40.33.20">
    <property type="entry name" value="PK beta-barrel domain-like"/>
    <property type="match status" value="1"/>
</dbReference>
<accession>A0A382M333</accession>